<gene>
    <name evidence="2" type="ORF">CVIRNUC_004458</name>
</gene>
<evidence type="ECO:0000313" key="3">
    <source>
        <dbReference type="Proteomes" id="UP001314263"/>
    </source>
</evidence>
<keyword evidence="3" id="KW-1185">Reference proteome</keyword>
<protein>
    <submittedName>
        <fullName evidence="2">Uncharacterized protein</fullName>
    </submittedName>
</protein>
<reference evidence="2 3" key="1">
    <citation type="submission" date="2023-10" db="EMBL/GenBank/DDBJ databases">
        <authorList>
            <person name="Maclean D."/>
            <person name="Macfadyen A."/>
        </authorList>
    </citation>
    <scope>NUCLEOTIDE SEQUENCE [LARGE SCALE GENOMIC DNA]</scope>
</reference>
<feature type="region of interest" description="Disordered" evidence="1">
    <location>
        <begin position="165"/>
        <end position="220"/>
    </location>
</feature>
<organism evidence="2 3">
    <name type="scientific">Coccomyxa viridis</name>
    <dbReference type="NCBI Taxonomy" id="1274662"/>
    <lineage>
        <taxon>Eukaryota</taxon>
        <taxon>Viridiplantae</taxon>
        <taxon>Chlorophyta</taxon>
        <taxon>core chlorophytes</taxon>
        <taxon>Trebouxiophyceae</taxon>
        <taxon>Trebouxiophyceae incertae sedis</taxon>
        <taxon>Coccomyxaceae</taxon>
        <taxon>Coccomyxa</taxon>
    </lineage>
</organism>
<dbReference type="AlphaFoldDB" id="A0AAV1I2C4"/>
<name>A0AAV1I2C4_9CHLO</name>
<dbReference type="EMBL" id="CAUYUE010000005">
    <property type="protein sequence ID" value="CAK0777164.1"/>
    <property type="molecule type" value="Genomic_DNA"/>
</dbReference>
<dbReference type="Pfam" id="PF19150">
    <property type="entry name" value="DUF5832"/>
    <property type="match status" value="1"/>
</dbReference>
<evidence type="ECO:0000313" key="2">
    <source>
        <dbReference type="EMBL" id="CAK0777164.1"/>
    </source>
</evidence>
<evidence type="ECO:0000256" key="1">
    <source>
        <dbReference type="SAM" id="MobiDB-lite"/>
    </source>
</evidence>
<accession>A0AAV1I2C4</accession>
<comment type="caution">
    <text evidence="2">The sequence shown here is derived from an EMBL/GenBank/DDBJ whole genome shotgun (WGS) entry which is preliminary data.</text>
</comment>
<dbReference type="InterPro" id="IPR043872">
    <property type="entry name" value="DUF5832"/>
</dbReference>
<dbReference type="Proteomes" id="UP001314263">
    <property type="component" value="Unassembled WGS sequence"/>
</dbReference>
<feature type="compositionally biased region" description="Basic and acidic residues" evidence="1">
    <location>
        <begin position="165"/>
        <end position="198"/>
    </location>
</feature>
<proteinExistence type="predicted"/>
<sequence>MSFLDEDPIIPGQTHALVSLVVPMSMMEKRTLFLMDKYLRHEAEKMGIRPQPDIEAAYSVFLEENSQRLDQEFASANKGATSIMGIKIRGVCGSLEEGKCRAKKLQQADPDFNVFLAECGKWLPLTSNLESIINEQEYLNSELNTFMKGYKENMARKDEHFEAEKRERVNAAKRDAEATKRQAEAAKRDVDDDGKDASLTESVMGGSDPIRYRVTAPSSS</sequence>